<comment type="cofactor">
    <cofactor evidence="5">
        <name>Mg(2+)</name>
        <dbReference type="ChEBI" id="CHEBI:18420"/>
    </cofactor>
</comment>
<comment type="catalytic activity">
    <reaction evidence="5">
        <text>(6S)-5-formyl-5,6,7,8-tetrahydrofolate + ATP = (6R)-5,10-methenyltetrahydrofolate + ADP + phosphate</text>
        <dbReference type="Rhea" id="RHEA:10488"/>
        <dbReference type="ChEBI" id="CHEBI:30616"/>
        <dbReference type="ChEBI" id="CHEBI:43474"/>
        <dbReference type="ChEBI" id="CHEBI:57455"/>
        <dbReference type="ChEBI" id="CHEBI:57457"/>
        <dbReference type="ChEBI" id="CHEBI:456216"/>
        <dbReference type="EC" id="6.3.3.2"/>
    </reaction>
</comment>
<keyword evidence="5" id="KW-0460">Magnesium</keyword>
<evidence type="ECO:0000256" key="3">
    <source>
        <dbReference type="ARBA" id="ARBA00022840"/>
    </source>
</evidence>
<evidence type="ECO:0000313" key="6">
    <source>
        <dbReference type="EMBL" id="RZO25522.1"/>
    </source>
</evidence>
<comment type="similarity">
    <text evidence="1 5">Belongs to the 5-formyltetrahydrofolate cyclo-ligase family.</text>
</comment>
<evidence type="ECO:0000256" key="2">
    <source>
        <dbReference type="ARBA" id="ARBA00022741"/>
    </source>
</evidence>
<keyword evidence="2 4" id="KW-0547">Nucleotide-binding</keyword>
<dbReference type="GO" id="GO:0030272">
    <property type="term" value="F:5-formyltetrahydrofolate cyclo-ligase activity"/>
    <property type="evidence" value="ECO:0007669"/>
    <property type="project" value="UniProtKB-EC"/>
</dbReference>
<name>A0A520MWB7_9GAMM</name>
<reference evidence="6 7" key="1">
    <citation type="submission" date="2019-02" db="EMBL/GenBank/DDBJ databases">
        <title>Prokaryotic population dynamics and viral predation in marine succession experiment using metagenomics: the confinement effect.</title>
        <authorList>
            <person name="Haro-Moreno J.M."/>
            <person name="Rodriguez-Valera F."/>
            <person name="Lopez-Perez M."/>
        </authorList>
    </citation>
    <scope>NUCLEOTIDE SEQUENCE [LARGE SCALE GENOMIC DNA]</scope>
    <source>
        <strain evidence="6">MED-G161</strain>
    </source>
</reference>
<dbReference type="EMBL" id="SHBG01000003">
    <property type="protein sequence ID" value="RZO25522.1"/>
    <property type="molecule type" value="Genomic_DNA"/>
</dbReference>
<dbReference type="InterPro" id="IPR024185">
    <property type="entry name" value="FTHF_cligase-like_sf"/>
</dbReference>
<dbReference type="Pfam" id="PF01812">
    <property type="entry name" value="5-FTHF_cyc-lig"/>
    <property type="match status" value="1"/>
</dbReference>
<dbReference type="Gene3D" id="3.40.50.10420">
    <property type="entry name" value="NagB/RpiA/CoA transferase-like"/>
    <property type="match status" value="1"/>
</dbReference>
<accession>A0A520MWB7</accession>
<evidence type="ECO:0000313" key="7">
    <source>
        <dbReference type="Proteomes" id="UP000315498"/>
    </source>
</evidence>
<feature type="binding site" evidence="4">
    <location>
        <begin position="3"/>
        <end position="7"/>
    </location>
    <ligand>
        <name>ATP</name>
        <dbReference type="ChEBI" id="CHEBI:30616"/>
    </ligand>
</feature>
<dbReference type="GO" id="GO:0035999">
    <property type="term" value="P:tetrahydrofolate interconversion"/>
    <property type="evidence" value="ECO:0007669"/>
    <property type="project" value="TreeGrafter"/>
</dbReference>
<dbReference type="GO" id="GO:0046872">
    <property type="term" value="F:metal ion binding"/>
    <property type="evidence" value="ECO:0007669"/>
    <property type="project" value="UniProtKB-KW"/>
</dbReference>
<dbReference type="GO" id="GO:0009396">
    <property type="term" value="P:folic acid-containing compound biosynthetic process"/>
    <property type="evidence" value="ECO:0007669"/>
    <property type="project" value="TreeGrafter"/>
</dbReference>
<dbReference type="NCBIfam" id="TIGR02727">
    <property type="entry name" value="MTHFS_bact"/>
    <property type="match status" value="1"/>
</dbReference>
<keyword evidence="6" id="KW-0436">Ligase</keyword>
<keyword evidence="5" id="KW-0479">Metal-binding</keyword>
<dbReference type="EC" id="6.3.3.2" evidence="5"/>
<comment type="caution">
    <text evidence="6">The sequence shown here is derived from an EMBL/GenBank/DDBJ whole genome shotgun (WGS) entry which is preliminary data.</text>
</comment>
<dbReference type="AlphaFoldDB" id="A0A520MWB7"/>
<feature type="binding site" evidence="4">
    <location>
        <position position="54"/>
    </location>
    <ligand>
        <name>substrate</name>
    </ligand>
</feature>
<dbReference type="PIRSF" id="PIRSF006806">
    <property type="entry name" value="FTHF_cligase"/>
    <property type="match status" value="1"/>
</dbReference>
<evidence type="ECO:0000256" key="4">
    <source>
        <dbReference type="PIRSR" id="PIRSR006806-1"/>
    </source>
</evidence>
<dbReference type="InterPro" id="IPR002698">
    <property type="entry name" value="FTHF_cligase"/>
</dbReference>
<keyword evidence="3 4" id="KW-0067">ATP-binding</keyword>
<gene>
    <name evidence="6" type="ORF">EVA94_00600</name>
</gene>
<evidence type="ECO:0000256" key="5">
    <source>
        <dbReference type="RuleBase" id="RU361279"/>
    </source>
</evidence>
<dbReference type="GO" id="GO:0005524">
    <property type="term" value="F:ATP binding"/>
    <property type="evidence" value="ECO:0007669"/>
    <property type="project" value="UniProtKB-KW"/>
</dbReference>
<protein>
    <recommendedName>
        <fullName evidence="5">5-formyltetrahydrofolate cyclo-ligase</fullName>
        <ecNumber evidence="5">6.3.3.2</ecNumber>
    </recommendedName>
</protein>
<dbReference type="PANTHER" id="PTHR23407">
    <property type="entry name" value="ATPASE INHIBITOR/5-FORMYLTETRAHYDROFOLATE CYCLO-LIGASE"/>
    <property type="match status" value="1"/>
</dbReference>
<dbReference type="PANTHER" id="PTHR23407:SF1">
    <property type="entry name" value="5-FORMYLTETRAHYDROFOLATE CYCLO-LIGASE"/>
    <property type="match status" value="1"/>
</dbReference>
<dbReference type="InterPro" id="IPR037171">
    <property type="entry name" value="NagB/RpiA_transferase-like"/>
</dbReference>
<dbReference type="Proteomes" id="UP000315498">
    <property type="component" value="Unassembled WGS sequence"/>
</dbReference>
<sequence>MDKKNIRKLLLEQGELLSNKFISDANQKIQSVLMSEIDIKESKNNLLYFPFRKEVALDLITSELKKHANKIYMPCIISKKIMRFNLLKEDSILKKNQFGINEIISQDFIDPFLFDTMFIPFVGVDSNGCRLGYGGGFFDRALSKMNTSKIKPLIIGLGYDFQIVDEEFGEPHDIKYDLVITETNILSYS</sequence>
<organism evidence="6 7">
    <name type="scientific">SAR86 cluster bacterium</name>
    <dbReference type="NCBI Taxonomy" id="2030880"/>
    <lineage>
        <taxon>Bacteria</taxon>
        <taxon>Pseudomonadati</taxon>
        <taxon>Pseudomonadota</taxon>
        <taxon>Gammaproteobacteria</taxon>
        <taxon>SAR86 cluster</taxon>
    </lineage>
</organism>
<proteinExistence type="inferred from homology"/>
<dbReference type="SUPFAM" id="SSF100950">
    <property type="entry name" value="NagB/RpiA/CoA transferase-like"/>
    <property type="match status" value="1"/>
</dbReference>
<evidence type="ECO:0000256" key="1">
    <source>
        <dbReference type="ARBA" id="ARBA00010638"/>
    </source>
</evidence>